<dbReference type="GO" id="GO:0051726">
    <property type="term" value="P:regulation of cell cycle"/>
    <property type="evidence" value="ECO:0007669"/>
    <property type="project" value="Ensembl"/>
</dbReference>
<keyword evidence="3" id="KW-1185">Reference proteome</keyword>
<gene>
    <name evidence="2" type="primary">TRNP1</name>
</gene>
<reference evidence="2" key="2">
    <citation type="submission" date="2025-08" db="UniProtKB">
        <authorList>
            <consortium name="Ensembl"/>
        </authorList>
    </citation>
    <scope>IDENTIFICATION</scope>
</reference>
<dbReference type="PANTHER" id="PTHR40714">
    <property type="entry name" value="TMF-REGULATED NUCLEAR PROTEIN 1"/>
    <property type="match status" value="1"/>
</dbReference>
<dbReference type="InterPro" id="IPR040266">
    <property type="entry name" value="TRNP1"/>
</dbReference>
<evidence type="ECO:0000313" key="2">
    <source>
        <dbReference type="Ensembl" id="ENSACAP00000036305.1"/>
    </source>
</evidence>
<dbReference type="InParanoid" id="A0A803TM65"/>
<evidence type="ECO:0000313" key="3">
    <source>
        <dbReference type="Proteomes" id="UP000001646"/>
    </source>
</evidence>
<dbReference type="GO" id="GO:0042127">
    <property type="term" value="P:regulation of cell population proliferation"/>
    <property type="evidence" value="ECO:0007669"/>
    <property type="project" value="Ensembl"/>
</dbReference>
<feature type="region of interest" description="Disordered" evidence="1">
    <location>
        <begin position="30"/>
        <end position="77"/>
    </location>
</feature>
<organism evidence="2 3">
    <name type="scientific">Anolis carolinensis</name>
    <name type="common">Green anole</name>
    <name type="synonym">American chameleon</name>
    <dbReference type="NCBI Taxonomy" id="28377"/>
    <lineage>
        <taxon>Eukaryota</taxon>
        <taxon>Metazoa</taxon>
        <taxon>Chordata</taxon>
        <taxon>Craniata</taxon>
        <taxon>Vertebrata</taxon>
        <taxon>Euteleostomi</taxon>
        <taxon>Lepidosauria</taxon>
        <taxon>Squamata</taxon>
        <taxon>Bifurcata</taxon>
        <taxon>Unidentata</taxon>
        <taxon>Episquamata</taxon>
        <taxon>Toxicofera</taxon>
        <taxon>Iguania</taxon>
        <taxon>Dactyloidae</taxon>
        <taxon>Anolis</taxon>
    </lineage>
</organism>
<protein>
    <submittedName>
        <fullName evidence="2">TMF1 regulated nuclear protein 1</fullName>
    </submittedName>
</protein>
<dbReference type="PANTHER" id="PTHR40714:SF1">
    <property type="entry name" value="TMF-REGULATED NUCLEAR PROTEIN 1"/>
    <property type="match status" value="1"/>
</dbReference>
<dbReference type="Ensembl" id="ENSACAT00000051741.1">
    <property type="protein sequence ID" value="ENSACAP00000036305.1"/>
    <property type="gene ID" value="ENSACAG00000042636.1"/>
</dbReference>
<proteinExistence type="predicted"/>
<dbReference type="AlphaFoldDB" id="A0A803TM65"/>
<accession>A0A803TM65</accession>
<reference evidence="2" key="3">
    <citation type="submission" date="2025-09" db="UniProtKB">
        <authorList>
            <consortium name="Ensembl"/>
        </authorList>
    </citation>
    <scope>IDENTIFICATION</scope>
</reference>
<feature type="compositionally biased region" description="Low complexity" evidence="1">
    <location>
        <begin position="62"/>
        <end position="77"/>
    </location>
</feature>
<name>A0A803TM65_ANOCA</name>
<dbReference type="GO" id="GO:0003677">
    <property type="term" value="F:DNA binding"/>
    <property type="evidence" value="ECO:0000318"/>
    <property type="project" value="GO_Central"/>
</dbReference>
<dbReference type="GO" id="GO:0061351">
    <property type="term" value="P:neural precursor cell proliferation"/>
    <property type="evidence" value="ECO:0007669"/>
    <property type="project" value="Ensembl"/>
</dbReference>
<evidence type="ECO:0000256" key="1">
    <source>
        <dbReference type="SAM" id="MobiDB-lite"/>
    </source>
</evidence>
<dbReference type="GO" id="GO:0005634">
    <property type="term" value="C:nucleus"/>
    <property type="evidence" value="ECO:0000318"/>
    <property type="project" value="GO_Central"/>
</dbReference>
<reference evidence="2" key="1">
    <citation type="submission" date="2009-12" db="EMBL/GenBank/DDBJ databases">
        <title>The Genome Sequence of Anolis carolinensis (Green Anole Lizard).</title>
        <authorList>
            <consortium name="The Genome Sequencing Platform"/>
            <person name="Di Palma F."/>
            <person name="Alfoldi J."/>
            <person name="Heiman D."/>
            <person name="Young S."/>
            <person name="Grabherr M."/>
            <person name="Johnson J."/>
            <person name="Lander E.S."/>
            <person name="Lindblad-Toh K."/>
        </authorList>
    </citation>
    <scope>NUCLEOTIDE SEQUENCE [LARGE SCALE GENOMIC DNA]</scope>
    <source>
        <strain evidence="2">JBL SC #1</strain>
    </source>
</reference>
<feature type="region of interest" description="Disordered" evidence="1">
    <location>
        <begin position="194"/>
        <end position="235"/>
    </location>
</feature>
<dbReference type="Proteomes" id="UP000001646">
    <property type="component" value="Unplaced"/>
</dbReference>
<sequence length="235" mass="25316">MSRNDSRRGLGGPWACLRRVVGGAWMPELGSLGSLAQAPPPRYKSAGTAPPAEQPLRKEGAEASSSSSSRRELVSSAASASLPAPVRAALELAEARRRLLEAESRRRLVSELEVRAHQLHRVFLEAERRLVHRGEGLARLGGGAAQAEMQLASRFGGPRLLRKGLRRARKVRPPALLASAFGLGGCAPWAEWRRARQQPQQQGALDSPRRATPRHANRQEGTAKALPAEGHPATA</sequence>
<dbReference type="GO" id="GO:0021696">
    <property type="term" value="P:cerebellar cortex morphogenesis"/>
    <property type="evidence" value="ECO:0000318"/>
    <property type="project" value="GO_Central"/>
</dbReference>
<dbReference type="GO" id="GO:0000791">
    <property type="term" value="C:euchromatin"/>
    <property type="evidence" value="ECO:0007669"/>
    <property type="project" value="Ensembl"/>
</dbReference>
<dbReference type="GeneTree" id="ENSGT00390000017418"/>